<feature type="compositionally biased region" description="Basic and acidic residues" evidence="13">
    <location>
        <begin position="510"/>
        <end position="523"/>
    </location>
</feature>
<comment type="subcellular location">
    <subcellularLocation>
        <location evidence="1">Nucleus</location>
    </subcellularLocation>
</comment>
<comment type="similarity">
    <text evidence="2">Belongs to the DNA repair metallo-beta-lactamase (DRMBL) family.</text>
</comment>
<dbReference type="InterPro" id="IPR011084">
    <property type="entry name" value="DRMBL"/>
</dbReference>
<evidence type="ECO:0000256" key="1">
    <source>
        <dbReference type="ARBA" id="ARBA00004123"/>
    </source>
</evidence>
<evidence type="ECO:0000256" key="11">
    <source>
        <dbReference type="ARBA" id="ARBA00039759"/>
    </source>
</evidence>
<dbReference type="GO" id="GO:0036297">
    <property type="term" value="P:interstrand cross-link repair"/>
    <property type="evidence" value="ECO:0007669"/>
    <property type="project" value="TreeGrafter"/>
</dbReference>
<evidence type="ECO:0000256" key="12">
    <source>
        <dbReference type="ARBA" id="ARBA00042677"/>
    </source>
</evidence>
<keyword evidence="9" id="KW-0234">DNA repair</keyword>
<protein>
    <recommendedName>
        <fullName evidence="11">Protein artemis</fullName>
    </recommendedName>
    <alternativeName>
        <fullName evidence="12">DNA cross-link repair 1C protein</fullName>
    </alternativeName>
</protein>
<reference evidence="15 16" key="1">
    <citation type="submission" date="2020-02" db="EMBL/GenBank/DDBJ databases">
        <authorList>
            <person name="Ma Q."/>
            <person name="Huang Y."/>
            <person name="Song X."/>
            <person name="Pei D."/>
        </authorList>
    </citation>
    <scope>NUCLEOTIDE SEQUENCE [LARGE SCALE GENOMIC DNA]</scope>
    <source>
        <strain evidence="15">Sxm20200214</strain>
        <tissue evidence="15">Leaf</tissue>
    </source>
</reference>
<dbReference type="Gene3D" id="3.40.50.12650">
    <property type="match status" value="1"/>
</dbReference>
<dbReference type="GO" id="GO:0003684">
    <property type="term" value="F:damaged DNA binding"/>
    <property type="evidence" value="ECO:0007669"/>
    <property type="project" value="TreeGrafter"/>
</dbReference>
<keyword evidence="7" id="KW-0269">Exonuclease</keyword>
<dbReference type="AlphaFoldDB" id="A0A8X7W766"/>
<dbReference type="PANTHER" id="PTHR23240:SF8">
    <property type="entry name" value="PROTEIN ARTEMIS"/>
    <property type="match status" value="1"/>
</dbReference>
<dbReference type="Proteomes" id="UP000886595">
    <property type="component" value="Unassembled WGS sequence"/>
</dbReference>
<evidence type="ECO:0000256" key="6">
    <source>
        <dbReference type="ARBA" id="ARBA00022801"/>
    </source>
</evidence>
<dbReference type="InterPro" id="IPR036866">
    <property type="entry name" value="RibonucZ/Hydroxyglut_hydro"/>
</dbReference>
<evidence type="ECO:0000256" key="13">
    <source>
        <dbReference type="SAM" id="MobiDB-lite"/>
    </source>
</evidence>
<evidence type="ECO:0000256" key="9">
    <source>
        <dbReference type="ARBA" id="ARBA00023204"/>
    </source>
</evidence>
<evidence type="ECO:0000256" key="3">
    <source>
        <dbReference type="ARBA" id="ARBA00022722"/>
    </source>
</evidence>
<feature type="region of interest" description="Disordered" evidence="13">
    <location>
        <begin position="510"/>
        <end position="544"/>
    </location>
</feature>
<keyword evidence="3" id="KW-0540">Nuclease</keyword>
<keyword evidence="8" id="KW-0233">DNA recombination</keyword>
<dbReference type="Pfam" id="PF07522">
    <property type="entry name" value="DRMBL"/>
    <property type="match status" value="1"/>
</dbReference>
<dbReference type="GO" id="GO:0005634">
    <property type="term" value="C:nucleus"/>
    <property type="evidence" value="ECO:0007669"/>
    <property type="project" value="UniProtKB-SubCell"/>
</dbReference>
<name>A0A8X7W766_BRACI</name>
<keyword evidence="5" id="KW-0227">DNA damage</keyword>
<evidence type="ECO:0000256" key="10">
    <source>
        <dbReference type="ARBA" id="ARBA00023242"/>
    </source>
</evidence>
<evidence type="ECO:0000256" key="5">
    <source>
        <dbReference type="ARBA" id="ARBA00022763"/>
    </source>
</evidence>
<accession>A0A8X7W766</accession>
<dbReference type="GO" id="GO:0006303">
    <property type="term" value="P:double-strand break repair via nonhomologous end joining"/>
    <property type="evidence" value="ECO:0007669"/>
    <property type="project" value="TreeGrafter"/>
</dbReference>
<dbReference type="GO" id="GO:0004519">
    <property type="term" value="F:endonuclease activity"/>
    <property type="evidence" value="ECO:0007669"/>
    <property type="project" value="UniProtKB-KW"/>
</dbReference>
<organism evidence="15 16">
    <name type="scientific">Brassica carinata</name>
    <name type="common">Ethiopian mustard</name>
    <name type="synonym">Abyssinian cabbage</name>
    <dbReference type="NCBI Taxonomy" id="52824"/>
    <lineage>
        <taxon>Eukaryota</taxon>
        <taxon>Viridiplantae</taxon>
        <taxon>Streptophyta</taxon>
        <taxon>Embryophyta</taxon>
        <taxon>Tracheophyta</taxon>
        <taxon>Spermatophyta</taxon>
        <taxon>Magnoliopsida</taxon>
        <taxon>eudicotyledons</taxon>
        <taxon>Gunneridae</taxon>
        <taxon>Pentapetalae</taxon>
        <taxon>rosids</taxon>
        <taxon>malvids</taxon>
        <taxon>Brassicales</taxon>
        <taxon>Brassicaceae</taxon>
        <taxon>Brassiceae</taxon>
        <taxon>Brassica</taxon>
    </lineage>
</organism>
<keyword evidence="10" id="KW-0539">Nucleus</keyword>
<dbReference type="EMBL" id="JAAMPC010000003">
    <property type="protein sequence ID" value="KAG2323630.1"/>
    <property type="molecule type" value="Genomic_DNA"/>
</dbReference>
<dbReference type="Gene3D" id="3.60.15.10">
    <property type="entry name" value="Ribonuclease Z/Hydroxyacylglutathione hydrolase-like"/>
    <property type="match status" value="1"/>
</dbReference>
<sequence>MESGLISVDRWKSGSQAYFLTHMHSDHTRGLSAVWSHAPLFCSRTTASLFPSRFPGFDLSLLRVVSLSSWQSLSLRSPSTGSPVLLHFMAIDAHHCPGSVMFMFRGDFGCFLYTGDFRWECDDAAAAEEARTTLVAAINDFPVDILYLDNTYCNPIYSFPSRQVAAYLIADIIISHPSHDIVIGVDSLGKEDLLVHVSRILNIKIWVWPERLRTMHLLGFQDIFTTDTSLTRVRAVPRHSFSIQTLEGLNLMCPTIGIMPSGLPWLKRPPFNGDGNLSGSLLTATTFKKKTAAQQRELLQGAVHHFHHNMYSVNYSDHSCYEEIGDFIKLVKPKSMKGIVVSSSCYVDPLYYFGRICGVSLPPELLLLRPDTTREQFRAVRIKSYSTKDETIVAKKEKLRKEDDHSSLKTNKKKRARIQVKCAKIAELFEIVPGDYYTVSLDIFAKFAIIPPTNYNLLFHNKSEEHSRKKKLAAKKLAAKKLEYVHASRRGLQFARAGREIQKVDPFYERNKKQSLERGKQEEVAENGASTQRAPKYSLPTLSS</sequence>
<keyword evidence="4" id="KW-0255">Endonuclease</keyword>
<dbReference type="GO" id="GO:0006310">
    <property type="term" value="P:DNA recombination"/>
    <property type="evidence" value="ECO:0007669"/>
    <property type="project" value="UniProtKB-KW"/>
</dbReference>
<gene>
    <name evidence="15" type="ORF">Bca52824_016843</name>
</gene>
<dbReference type="SUPFAM" id="SSF56281">
    <property type="entry name" value="Metallo-hydrolase/oxidoreductase"/>
    <property type="match status" value="1"/>
</dbReference>
<evidence type="ECO:0000256" key="2">
    <source>
        <dbReference type="ARBA" id="ARBA00010304"/>
    </source>
</evidence>
<evidence type="ECO:0000259" key="14">
    <source>
        <dbReference type="Pfam" id="PF07522"/>
    </source>
</evidence>
<evidence type="ECO:0000313" key="15">
    <source>
        <dbReference type="EMBL" id="KAG2323630.1"/>
    </source>
</evidence>
<proteinExistence type="inferred from homology"/>
<dbReference type="PANTHER" id="PTHR23240">
    <property type="entry name" value="DNA CROSS-LINK REPAIR PROTEIN PSO2/SNM1-RELATED"/>
    <property type="match status" value="1"/>
</dbReference>
<feature type="domain" description="DNA repair metallo-beta-lactamase" evidence="14">
    <location>
        <begin position="222"/>
        <end position="336"/>
    </location>
</feature>
<dbReference type="GO" id="GO:0035312">
    <property type="term" value="F:5'-3' DNA exonuclease activity"/>
    <property type="evidence" value="ECO:0007669"/>
    <property type="project" value="TreeGrafter"/>
</dbReference>
<dbReference type="OrthoDB" id="262529at2759"/>
<evidence type="ECO:0000256" key="7">
    <source>
        <dbReference type="ARBA" id="ARBA00022839"/>
    </source>
</evidence>
<keyword evidence="6" id="KW-0378">Hydrolase</keyword>
<evidence type="ECO:0000313" key="16">
    <source>
        <dbReference type="Proteomes" id="UP000886595"/>
    </source>
</evidence>
<evidence type="ECO:0000256" key="8">
    <source>
        <dbReference type="ARBA" id="ARBA00023172"/>
    </source>
</evidence>
<evidence type="ECO:0000256" key="4">
    <source>
        <dbReference type="ARBA" id="ARBA00022759"/>
    </source>
</evidence>
<comment type="caution">
    <text evidence="15">The sequence shown here is derived from an EMBL/GenBank/DDBJ whole genome shotgun (WGS) entry which is preliminary data.</text>
</comment>
<keyword evidence="16" id="KW-1185">Reference proteome</keyword>